<protein>
    <submittedName>
        <fullName evidence="4">Uncharacterized protein</fullName>
    </submittedName>
</protein>
<dbReference type="Proteomes" id="UP000887540">
    <property type="component" value="Unplaced"/>
</dbReference>
<name>A0A914DF45_9BILA</name>
<dbReference type="InterPro" id="IPR028934">
    <property type="entry name" value="Vps26-related"/>
</dbReference>
<proteinExistence type="inferred from homology"/>
<accession>A0A914DF45</accession>
<dbReference type="WBParaSite" id="ACRNAN_scaffold2432.g7266.t1">
    <property type="protein sequence ID" value="ACRNAN_scaffold2432.g7266.t1"/>
    <property type="gene ID" value="ACRNAN_scaffold2432.g7266"/>
</dbReference>
<evidence type="ECO:0000256" key="2">
    <source>
        <dbReference type="SAM" id="MobiDB-lite"/>
    </source>
</evidence>
<dbReference type="AlphaFoldDB" id="A0A914DF45"/>
<sequence length="136" mass="15675">MEIAILKRETFGNGPNVFNENDTITKYEIMDGTPVKGESIPVRLFLASYELTPTMREVAKRFSVQYFLNLVLVDEEDRSYFKQQEITLYRRAEIPPRKPLAEQFKNLHMDPNLQPKDDVNNETSESGVSKSAEDAE</sequence>
<dbReference type="Gene3D" id="2.60.40.640">
    <property type="match status" value="1"/>
</dbReference>
<evidence type="ECO:0000313" key="3">
    <source>
        <dbReference type="Proteomes" id="UP000887540"/>
    </source>
</evidence>
<reference evidence="4" key="1">
    <citation type="submission" date="2022-11" db="UniProtKB">
        <authorList>
            <consortium name="WormBaseParasite"/>
        </authorList>
    </citation>
    <scope>IDENTIFICATION</scope>
</reference>
<dbReference type="PANTHER" id="PTHR12233">
    <property type="entry name" value="VACUOLAR PROTEIN SORTING 26 RELATED"/>
    <property type="match status" value="1"/>
</dbReference>
<dbReference type="Pfam" id="PF03643">
    <property type="entry name" value="Vps26"/>
    <property type="match status" value="1"/>
</dbReference>
<dbReference type="GO" id="GO:0006886">
    <property type="term" value="P:intracellular protein transport"/>
    <property type="evidence" value="ECO:0007669"/>
    <property type="project" value="InterPro"/>
</dbReference>
<feature type="region of interest" description="Disordered" evidence="2">
    <location>
        <begin position="100"/>
        <end position="136"/>
    </location>
</feature>
<organism evidence="3 4">
    <name type="scientific">Acrobeloides nanus</name>
    <dbReference type="NCBI Taxonomy" id="290746"/>
    <lineage>
        <taxon>Eukaryota</taxon>
        <taxon>Metazoa</taxon>
        <taxon>Ecdysozoa</taxon>
        <taxon>Nematoda</taxon>
        <taxon>Chromadorea</taxon>
        <taxon>Rhabditida</taxon>
        <taxon>Tylenchina</taxon>
        <taxon>Cephalobomorpha</taxon>
        <taxon>Cephaloboidea</taxon>
        <taxon>Cephalobidae</taxon>
        <taxon>Acrobeloides</taxon>
    </lineage>
</organism>
<keyword evidence="3" id="KW-1185">Reference proteome</keyword>
<dbReference type="InterPro" id="IPR014752">
    <property type="entry name" value="Arrestin-like_C"/>
</dbReference>
<evidence type="ECO:0000313" key="4">
    <source>
        <dbReference type="WBParaSite" id="ACRNAN_scaffold2432.g7266.t1"/>
    </source>
</evidence>
<comment type="similarity">
    <text evidence="1">Belongs to the VPS26 family.</text>
</comment>
<evidence type="ECO:0000256" key="1">
    <source>
        <dbReference type="ARBA" id="ARBA00009100"/>
    </source>
</evidence>